<dbReference type="InterPro" id="IPR038673">
    <property type="entry name" value="OprB_sf"/>
</dbReference>
<sequence>MAMLRFFTALCLLMAELSLLAPALAAEPGKPVTHNSDPWQIQENAVGEITTDTNRLGIDATSHNLPDHVSLANGVDFIAAYTAEMAANPVGGIRQEAAYAGQILVGADLDMNKLVGLNDVSVHIAVTNRQGRSLSRDAIGNSTSVQEIWGGGQTTRLTQFTIEKKAFNDRIILEAGRGIANTEFLSSPLYCQFQSNSVCGSPTFVFRTSSLTWWPASSWMGRIKVWMTPRVYLHAGAYEVNRSFQGNNDHGLNWSTSRANGVIVPFELGYATTFENDRLPRHYQIGGWYDATHYDDPSRDIQGGYVQVSGLPAQSLYGRSGAYIRFDQMVWRPGRSQRGVTVFGVAMTGVSGRLGEDYFLEAGMVVTAPFKTRPYDTLGFMINNQSLSGAALQGVSEARTLAGLSPGTNRNQIMMELNYTFQALETVRITPNLQYIVNPDQLRYPTRPKSIPNAFVIGLKLTVSIANLVDNMIKGHPL</sequence>
<feature type="chain" id="PRO_5041780771" evidence="2">
    <location>
        <begin position="26"/>
        <end position="478"/>
    </location>
</feature>
<proteinExistence type="inferred from homology"/>
<evidence type="ECO:0000256" key="1">
    <source>
        <dbReference type="ARBA" id="ARBA00008769"/>
    </source>
</evidence>
<accession>A0AAC9P7Y9</accession>
<dbReference type="EMBL" id="CP018191">
    <property type="protein sequence ID" value="APH53645.1"/>
    <property type="molecule type" value="Genomic_DNA"/>
</dbReference>
<dbReference type="PANTHER" id="PTHR37944">
    <property type="entry name" value="PORIN B"/>
    <property type="match status" value="1"/>
</dbReference>
<dbReference type="GO" id="GO:0015288">
    <property type="term" value="F:porin activity"/>
    <property type="evidence" value="ECO:0007669"/>
    <property type="project" value="InterPro"/>
</dbReference>
<keyword evidence="2" id="KW-0732">Signal</keyword>
<dbReference type="PANTHER" id="PTHR37944:SF1">
    <property type="entry name" value="PORIN B"/>
    <property type="match status" value="1"/>
</dbReference>
<dbReference type="RefSeq" id="WP_253736081.1">
    <property type="nucleotide sequence ID" value="NZ_CP018191.1"/>
</dbReference>
<dbReference type="AlphaFoldDB" id="A0AAC9P7Y9"/>
<dbReference type="GO" id="GO:0008643">
    <property type="term" value="P:carbohydrate transport"/>
    <property type="evidence" value="ECO:0007669"/>
    <property type="project" value="InterPro"/>
</dbReference>
<dbReference type="Gene3D" id="2.40.160.180">
    <property type="entry name" value="Carbohydrate-selective porin OprB"/>
    <property type="match status" value="1"/>
</dbReference>
<dbReference type="GO" id="GO:0016020">
    <property type="term" value="C:membrane"/>
    <property type="evidence" value="ECO:0007669"/>
    <property type="project" value="InterPro"/>
</dbReference>
<comment type="similarity">
    <text evidence="1 2">Belongs to the OprB family.</text>
</comment>
<organism evidence="3 4">
    <name type="scientific">Granulibacter bethesdensis</name>
    <dbReference type="NCBI Taxonomy" id="364410"/>
    <lineage>
        <taxon>Bacteria</taxon>
        <taxon>Pseudomonadati</taxon>
        <taxon>Pseudomonadota</taxon>
        <taxon>Alphaproteobacteria</taxon>
        <taxon>Acetobacterales</taxon>
        <taxon>Acetobacteraceae</taxon>
        <taxon>Granulibacter</taxon>
    </lineage>
</organism>
<dbReference type="InterPro" id="IPR052932">
    <property type="entry name" value="OprB_Porin"/>
</dbReference>
<feature type="signal peptide" evidence="2">
    <location>
        <begin position="1"/>
        <end position="25"/>
    </location>
</feature>
<evidence type="ECO:0000313" key="4">
    <source>
        <dbReference type="Proteomes" id="UP000182373"/>
    </source>
</evidence>
<evidence type="ECO:0000256" key="2">
    <source>
        <dbReference type="RuleBase" id="RU363072"/>
    </source>
</evidence>
<gene>
    <name evidence="3" type="ORF">GbCGDNIH9_0408</name>
</gene>
<evidence type="ECO:0000313" key="3">
    <source>
        <dbReference type="EMBL" id="APH53645.1"/>
    </source>
</evidence>
<protein>
    <submittedName>
        <fullName evidence="3">Porin</fullName>
    </submittedName>
</protein>
<dbReference type="InterPro" id="IPR007049">
    <property type="entry name" value="Carb-sel_porin_OprB"/>
</dbReference>
<dbReference type="Proteomes" id="UP000182373">
    <property type="component" value="Chromosome"/>
</dbReference>
<dbReference type="Pfam" id="PF04966">
    <property type="entry name" value="OprB"/>
    <property type="match status" value="1"/>
</dbReference>
<reference evidence="4" key="1">
    <citation type="submission" date="2016-11" db="EMBL/GenBank/DDBJ databases">
        <title>Comparative genomic and phenotypic analysis of Granulibacter bethesdensis clinical isolates from patients with chronic granulomatous disease.</title>
        <authorList>
            <person name="Zarember K.A."/>
            <person name="Porcella S.F."/>
            <person name="Chu J."/>
            <person name="Ding L."/>
            <person name="Dahlstrom E."/>
            <person name="Barbian K."/>
            <person name="Martens C."/>
            <person name="Sykora L."/>
            <person name="Kramer S."/>
            <person name="Pettinato A.M."/>
            <person name="Hong H."/>
            <person name="Wald G."/>
            <person name="Berg L.J."/>
            <person name="Rogge L.S."/>
            <person name="Greenberg D.E."/>
            <person name="Falcone E.L."/>
            <person name="Neves J.F."/>
            <person name="Simoes M.J."/>
            <person name="Casal M."/>
            <person name="Rodriguez-Lopez F.C."/>
            <person name="Zelazny A."/>
            <person name="Gallin J.I."/>
            <person name="Holland S.M."/>
        </authorList>
    </citation>
    <scope>NUCLEOTIDE SEQUENCE [LARGE SCALE GENOMIC DNA]</scope>
    <source>
        <strain evidence="4">NIH9.1</strain>
    </source>
</reference>
<name>A0AAC9P7Y9_9PROT</name>